<name>A0A3M0C671_9PROT</name>
<dbReference type="Pfam" id="PF07883">
    <property type="entry name" value="Cupin_2"/>
    <property type="match status" value="1"/>
</dbReference>
<dbReference type="Proteomes" id="UP000271227">
    <property type="component" value="Unassembled WGS sequence"/>
</dbReference>
<dbReference type="EMBL" id="REFR01000013">
    <property type="protein sequence ID" value="RMB04405.1"/>
    <property type="molecule type" value="Genomic_DNA"/>
</dbReference>
<dbReference type="PANTHER" id="PTHR36114">
    <property type="entry name" value="16.7 KDA PROTEIN IN WHIE LOCUS"/>
    <property type="match status" value="1"/>
</dbReference>
<dbReference type="SUPFAM" id="SSF51182">
    <property type="entry name" value="RmlC-like cupins"/>
    <property type="match status" value="1"/>
</dbReference>
<dbReference type="InterPro" id="IPR052044">
    <property type="entry name" value="PKS_Associated_Protein"/>
</dbReference>
<protein>
    <submittedName>
        <fullName evidence="2">Cupin domain-containing protein</fullName>
    </submittedName>
</protein>
<dbReference type="OrthoDB" id="9794183at2"/>
<organism evidence="2 3">
    <name type="scientific">Eilatimonas milleporae</name>
    <dbReference type="NCBI Taxonomy" id="911205"/>
    <lineage>
        <taxon>Bacteria</taxon>
        <taxon>Pseudomonadati</taxon>
        <taxon>Pseudomonadota</taxon>
        <taxon>Alphaproteobacteria</taxon>
        <taxon>Kordiimonadales</taxon>
        <taxon>Kordiimonadaceae</taxon>
        <taxon>Eilatimonas</taxon>
    </lineage>
</organism>
<evidence type="ECO:0000313" key="3">
    <source>
        <dbReference type="Proteomes" id="UP000271227"/>
    </source>
</evidence>
<evidence type="ECO:0000313" key="2">
    <source>
        <dbReference type="EMBL" id="RMB04405.1"/>
    </source>
</evidence>
<keyword evidence="3" id="KW-1185">Reference proteome</keyword>
<dbReference type="AlphaFoldDB" id="A0A3M0C671"/>
<comment type="caution">
    <text evidence="2">The sequence shown here is derived from an EMBL/GenBank/DDBJ whole genome shotgun (WGS) entry which is preliminary data.</text>
</comment>
<dbReference type="CDD" id="cd02226">
    <property type="entry name" value="cupin_YdbB-like"/>
    <property type="match status" value="1"/>
</dbReference>
<gene>
    <name evidence="2" type="ORF">BXY39_2666</name>
</gene>
<feature type="domain" description="Cupin type-2" evidence="1">
    <location>
        <begin position="32"/>
        <end position="89"/>
    </location>
</feature>
<proteinExistence type="predicted"/>
<dbReference type="RefSeq" id="WP_121939353.1">
    <property type="nucleotide sequence ID" value="NZ_REFR01000013.1"/>
</dbReference>
<dbReference type="InterPro" id="IPR011051">
    <property type="entry name" value="RmlC_Cupin_sf"/>
</dbReference>
<accession>A0A3M0C671</accession>
<dbReference type="Gene3D" id="2.60.120.10">
    <property type="entry name" value="Jelly Rolls"/>
    <property type="match status" value="1"/>
</dbReference>
<dbReference type="InterPro" id="IPR014710">
    <property type="entry name" value="RmlC-like_jellyroll"/>
</dbReference>
<dbReference type="PANTHER" id="PTHR36114:SF1">
    <property type="entry name" value="16.7 KDA PROTEIN IN WHIE LOCUS"/>
    <property type="match status" value="1"/>
</dbReference>
<sequence>MAINVTEKFNAFSDRWQPKRIAGLNDYDVRIAKIEGEFVWHAHPDTDELFLIWKGAMDIQYRDRTVSLKEGDLHVVPKGTDHRPVAHGECWIMMIEPSDTVNTGDTGGERTRAVETL</sequence>
<dbReference type="InterPro" id="IPR013096">
    <property type="entry name" value="Cupin_2"/>
</dbReference>
<evidence type="ECO:0000259" key="1">
    <source>
        <dbReference type="Pfam" id="PF07883"/>
    </source>
</evidence>
<dbReference type="InParanoid" id="A0A3M0C671"/>
<reference evidence="2 3" key="1">
    <citation type="submission" date="2018-10" db="EMBL/GenBank/DDBJ databases">
        <title>Genomic Encyclopedia of Archaeal and Bacterial Type Strains, Phase II (KMG-II): from individual species to whole genera.</title>
        <authorList>
            <person name="Goeker M."/>
        </authorList>
    </citation>
    <scope>NUCLEOTIDE SEQUENCE [LARGE SCALE GENOMIC DNA]</scope>
    <source>
        <strain evidence="2 3">DSM 25217</strain>
    </source>
</reference>